<reference evidence="2 3" key="1">
    <citation type="submission" date="2020-08" db="EMBL/GenBank/DDBJ databases">
        <authorList>
            <person name="Hejnol A."/>
        </authorList>
    </citation>
    <scope>NUCLEOTIDE SEQUENCE [LARGE SCALE GENOMIC DNA]</scope>
</reference>
<dbReference type="SUPFAM" id="SSF54695">
    <property type="entry name" value="POZ domain"/>
    <property type="match status" value="1"/>
</dbReference>
<evidence type="ECO:0000313" key="2">
    <source>
        <dbReference type="EMBL" id="CAD5112057.1"/>
    </source>
</evidence>
<dbReference type="InterPro" id="IPR003131">
    <property type="entry name" value="T1-type_BTB"/>
</dbReference>
<dbReference type="PROSITE" id="PS50097">
    <property type="entry name" value="BTB"/>
    <property type="match status" value="1"/>
</dbReference>
<organism evidence="2 3">
    <name type="scientific">Dimorphilus gyrociliatus</name>
    <dbReference type="NCBI Taxonomy" id="2664684"/>
    <lineage>
        <taxon>Eukaryota</taxon>
        <taxon>Metazoa</taxon>
        <taxon>Spiralia</taxon>
        <taxon>Lophotrochozoa</taxon>
        <taxon>Annelida</taxon>
        <taxon>Polychaeta</taxon>
        <taxon>Polychaeta incertae sedis</taxon>
        <taxon>Dinophilidae</taxon>
        <taxon>Dimorphilus</taxon>
    </lineage>
</organism>
<comment type="caution">
    <text evidence="2">The sequence shown here is derived from an EMBL/GenBank/DDBJ whole genome shotgun (WGS) entry which is preliminary data.</text>
</comment>
<keyword evidence="3" id="KW-1185">Reference proteome</keyword>
<sequence>MSDDLLTLNVGGVQYTTTRHTLLRYPESMLGKMFDGNFVPSCKDKDGNHFIDRDGELFRYILNFLRSGRLKLPQNFTDFELLENEADFYQISALIDALQEFKKHSTDGAYLEILDFEETAYFYRFYSDPPKGINSDLKNGGLVISGSKEVLLSLPLPDKTHKEVEKSESQYRSVNISSTACPKMALVHFLQSNCWQLVKSSFAYNSDTDGSYMVHKYIWFKPSLNL</sequence>
<evidence type="ECO:0000259" key="1">
    <source>
        <dbReference type="PROSITE" id="PS50097"/>
    </source>
</evidence>
<dbReference type="InterPro" id="IPR011333">
    <property type="entry name" value="SKP1/BTB/POZ_sf"/>
</dbReference>
<dbReference type="SMART" id="SM00225">
    <property type="entry name" value="BTB"/>
    <property type="match status" value="1"/>
</dbReference>
<dbReference type="Pfam" id="PF02214">
    <property type="entry name" value="BTB_2"/>
    <property type="match status" value="1"/>
</dbReference>
<evidence type="ECO:0000313" key="3">
    <source>
        <dbReference type="Proteomes" id="UP000549394"/>
    </source>
</evidence>
<dbReference type="AlphaFoldDB" id="A0A7I8V707"/>
<proteinExistence type="predicted"/>
<dbReference type="InterPro" id="IPR000210">
    <property type="entry name" value="BTB/POZ_dom"/>
</dbReference>
<dbReference type="EMBL" id="CAJFCJ010000002">
    <property type="protein sequence ID" value="CAD5112057.1"/>
    <property type="molecule type" value="Genomic_DNA"/>
</dbReference>
<dbReference type="PANTHER" id="PTHR14499">
    <property type="entry name" value="POTASSIUM CHANNEL TETRAMERIZATION DOMAIN-CONTAINING"/>
    <property type="match status" value="1"/>
</dbReference>
<name>A0A7I8V707_9ANNE</name>
<dbReference type="Gene3D" id="3.30.710.10">
    <property type="entry name" value="Potassium Channel Kv1.1, Chain A"/>
    <property type="match status" value="1"/>
</dbReference>
<dbReference type="Proteomes" id="UP000549394">
    <property type="component" value="Unassembled WGS sequence"/>
</dbReference>
<accession>A0A7I8V707</accession>
<dbReference type="PANTHER" id="PTHR14499:SF144">
    <property type="entry name" value="POTASSIUM CHANNEL TETRAMERISATION-TYPE BTB DOMAIN-CONTAINING PROTEIN"/>
    <property type="match status" value="1"/>
</dbReference>
<dbReference type="OrthoDB" id="2414723at2759"/>
<dbReference type="GO" id="GO:0051260">
    <property type="term" value="P:protein homooligomerization"/>
    <property type="evidence" value="ECO:0007669"/>
    <property type="project" value="InterPro"/>
</dbReference>
<gene>
    <name evidence="2" type="ORF">DGYR_LOCUS1264</name>
</gene>
<feature type="domain" description="BTB" evidence="1">
    <location>
        <begin position="2"/>
        <end position="74"/>
    </location>
</feature>
<protein>
    <recommendedName>
        <fullName evidence="1">BTB domain-containing protein</fullName>
    </recommendedName>
</protein>